<dbReference type="Pfam" id="PF00561">
    <property type="entry name" value="Abhydrolase_1"/>
    <property type="match status" value="1"/>
</dbReference>
<dbReference type="InterPro" id="IPR050266">
    <property type="entry name" value="AB_hydrolase_sf"/>
</dbReference>
<protein>
    <submittedName>
        <fullName evidence="4">Alpha/beta hydrolase</fullName>
    </submittedName>
</protein>
<dbReference type="PANTHER" id="PTHR43798:SF33">
    <property type="entry name" value="HYDROLASE, PUTATIVE (AFU_ORTHOLOGUE AFUA_2G14860)-RELATED"/>
    <property type="match status" value="1"/>
</dbReference>
<comment type="similarity">
    <text evidence="1">Belongs to the peptidase S33 family.</text>
</comment>
<gene>
    <name evidence="4" type="ORF">PRZ03_15865</name>
</gene>
<dbReference type="InterPro" id="IPR000073">
    <property type="entry name" value="AB_hydrolase_1"/>
</dbReference>
<keyword evidence="5" id="KW-1185">Reference proteome</keyword>
<dbReference type="RefSeq" id="WP_273601242.1">
    <property type="nucleotide sequence ID" value="NZ_JAQQXT010000009.1"/>
</dbReference>
<evidence type="ECO:0000313" key="5">
    <source>
        <dbReference type="Proteomes" id="UP001221189"/>
    </source>
</evidence>
<name>A0ABT5KGK8_9BURK</name>
<comment type="caution">
    <text evidence="4">The sequence shown here is derived from an EMBL/GenBank/DDBJ whole genome shotgun (WGS) entry which is preliminary data.</text>
</comment>
<accession>A0ABT5KGK8</accession>
<evidence type="ECO:0000259" key="3">
    <source>
        <dbReference type="Pfam" id="PF00561"/>
    </source>
</evidence>
<dbReference type="InterPro" id="IPR002410">
    <property type="entry name" value="Peptidase_S33"/>
</dbReference>
<keyword evidence="2 4" id="KW-0378">Hydrolase</keyword>
<evidence type="ECO:0000256" key="1">
    <source>
        <dbReference type="ARBA" id="ARBA00010088"/>
    </source>
</evidence>
<dbReference type="EMBL" id="JAQQXT010000009">
    <property type="protein sequence ID" value="MDC8773064.1"/>
    <property type="molecule type" value="Genomic_DNA"/>
</dbReference>
<reference evidence="4 5" key="1">
    <citation type="submission" date="2022-10" db="EMBL/GenBank/DDBJ databases">
        <title>Paucibacter sp. hw1 Genome sequencing.</title>
        <authorList>
            <person name="Park S."/>
        </authorList>
    </citation>
    <scope>NUCLEOTIDE SEQUENCE [LARGE SCALE GENOMIC DNA]</scope>
    <source>
        <strain evidence="5">hw1</strain>
    </source>
</reference>
<evidence type="ECO:0000256" key="2">
    <source>
        <dbReference type="ARBA" id="ARBA00022801"/>
    </source>
</evidence>
<dbReference type="PRINTS" id="PR00793">
    <property type="entry name" value="PROAMNOPTASE"/>
</dbReference>
<sequence length="312" mass="34674">MTALTACNSIPATIEHDAALSFVELDGYKFHVQTFGDSALPPLIVVHGGPGGDFQYLMPLRDLADTHFVILYDQRGTGLSPRVNKEELTLESSLADLHKIVSHYGHEKPVKLIGHSWGAMLVSGYLGQNPGRVSHAVMVEPGMLTPQTAKEFVTRLKATQSWLDAVPMLGYILQSVLVRSEDGHERFDYVMTRLMNRSKPGGPYQCKGQSMPADSFRRAGYAAFSQMLKPVFDDPARFTRDLTLNLSAYQGRLLMISSECSFIGYSYQEQFHMPRLPAQTLHLEAKAMGHNMLTLNVAWSNQAIGEFLGQPR</sequence>
<dbReference type="Gene3D" id="3.40.50.1820">
    <property type="entry name" value="alpha/beta hydrolase"/>
    <property type="match status" value="1"/>
</dbReference>
<proteinExistence type="inferred from homology"/>
<dbReference type="PANTHER" id="PTHR43798">
    <property type="entry name" value="MONOACYLGLYCEROL LIPASE"/>
    <property type="match status" value="1"/>
</dbReference>
<dbReference type="Proteomes" id="UP001221189">
    <property type="component" value="Unassembled WGS sequence"/>
</dbReference>
<dbReference type="SUPFAM" id="SSF53474">
    <property type="entry name" value="alpha/beta-Hydrolases"/>
    <property type="match status" value="1"/>
</dbReference>
<dbReference type="InterPro" id="IPR029058">
    <property type="entry name" value="AB_hydrolase_fold"/>
</dbReference>
<feature type="domain" description="AB hydrolase-1" evidence="3">
    <location>
        <begin position="41"/>
        <end position="162"/>
    </location>
</feature>
<organism evidence="4 5">
    <name type="scientific">Roseateles albus</name>
    <dbReference type="NCBI Taxonomy" id="2987525"/>
    <lineage>
        <taxon>Bacteria</taxon>
        <taxon>Pseudomonadati</taxon>
        <taxon>Pseudomonadota</taxon>
        <taxon>Betaproteobacteria</taxon>
        <taxon>Burkholderiales</taxon>
        <taxon>Sphaerotilaceae</taxon>
        <taxon>Roseateles</taxon>
    </lineage>
</organism>
<evidence type="ECO:0000313" key="4">
    <source>
        <dbReference type="EMBL" id="MDC8773064.1"/>
    </source>
</evidence>
<dbReference type="GO" id="GO:0016787">
    <property type="term" value="F:hydrolase activity"/>
    <property type="evidence" value="ECO:0007669"/>
    <property type="project" value="UniProtKB-KW"/>
</dbReference>